<gene>
    <name evidence="3" type="ordered locus">Snov_3769</name>
</gene>
<dbReference type="STRING" id="639283.Snov_3769"/>
<reference evidence="3 4" key="1">
    <citation type="journal article" date="2012" name="Stand. Genomic Sci.">
        <title>Complete genome sequence of the facultatively chemolithoautotrophic and methylotrophic alpha Proteobacterium Starkeya novella type strain (ATCC 8093(T)).</title>
        <authorList>
            <person name="Kappler U."/>
            <person name="Davenport K."/>
            <person name="Beatson S."/>
            <person name="Lucas S."/>
            <person name="Lapidus A."/>
            <person name="Copeland A."/>
            <person name="Berry K.W."/>
            <person name="Glavina Del Rio T."/>
            <person name="Hammon N."/>
            <person name="Dalin E."/>
            <person name="Tice H."/>
            <person name="Pitluck S."/>
            <person name="Richardson P."/>
            <person name="Bruce D."/>
            <person name="Goodwin L.A."/>
            <person name="Han C."/>
            <person name="Tapia R."/>
            <person name="Detter J.C."/>
            <person name="Chang Y.J."/>
            <person name="Jeffries C.D."/>
            <person name="Land M."/>
            <person name="Hauser L."/>
            <person name="Kyrpides N.C."/>
            <person name="Goker M."/>
            <person name="Ivanova N."/>
            <person name="Klenk H.P."/>
            <person name="Woyke T."/>
        </authorList>
    </citation>
    <scope>NUCLEOTIDE SEQUENCE [LARGE SCALE GENOMIC DNA]</scope>
    <source>
        <strain evidence="4">ATCC 8093 / DSM 506 / JCM 20403 / CCM 1077 / IAM 12100 / NBRC 12443 / NCIMB 10456</strain>
    </source>
</reference>
<dbReference type="EMBL" id="CP002026">
    <property type="protein sequence ID" value="ADH91039.1"/>
    <property type="molecule type" value="Genomic_DNA"/>
</dbReference>
<dbReference type="OrthoDB" id="8049568at2"/>
<feature type="domain" description="Glycosyl transferase family 1" evidence="2">
    <location>
        <begin position="224"/>
        <end position="376"/>
    </location>
</feature>
<evidence type="ECO:0000313" key="4">
    <source>
        <dbReference type="Proteomes" id="UP000006633"/>
    </source>
</evidence>
<dbReference type="GO" id="GO:0009103">
    <property type="term" value="P:lipopolysaccharide biosynthetic process"/>
    <property type="evidence" value="ECO:0007669"/>
    <property type="project" value="TreeGrafter"/>
</dbReference>
<feature type="domain" description="Glycosyl transferase family 1" evidence="2">
    <location>
        <begin position="1053"/>
        <end position="1193"/>
    </location>
</feature>
<dbReference type="eggNOG" id="COG0438">
    <property type="taxonomic scope" value="Bacteria"/>
</dbReference>
<dbReference type="Proteomes" id="UP000006633">
    <property type="component" value="Chromosome"/>
</dbReference>
<sequence length="1241" mass="136418">MRIVIDLQGAQGDNCRRGIGRYSLELALGIARHRGEHEVLIALNGHFRDTIEDIRAAFDGVLPREAIRVWTAPGPLAWHETANERRRQDAELLREAFLASLEPDAVLVTSLFEGLGDDVVTSVGRLVPLPTAVVLYDLIPLLNEKVYLANDVVRAWYHEKLGHLRRADQLLSISQSAAEEAVTALGWDRQRVANISTAAGTQFRQAAVSPQDRELLRQGYSLSRDYLMYTGGIDPRKNIEGLIRAFAHLPGPVRQAHQLAIVCKASAHDRKRLTALAASVGLPESSLVMTGFVPDEDLAVLYNGCKAFVFPSLHEGFGLPALEAMQCGRAVIASNTSSLPEVVGCDEALFDPRDEADIAAKIERVLTDDAYRVRLEAHGLSQARHFNWDATAIRAIEALEASFGTRGQPLPDASPGKPRLAFISPLPPERSGIADYSADLLPALAEHYEIEVVVSQDDVSDPWIVENLPVRNVGWFRRNAGRFDRILYHFGNSPFHEHMFELLETIPGVLVLHDFFLSGIQMYRGMNNWMQSVLHSHGVEGLAALARPDSEEHGVWTFPGNLSVLQNAAGIIVHSEWSKRLAEQWYGADAARDWAVVPLLRRSADGDDAARLEARRQLGLADDQLVICSFGDVTPNKLTVELVEAFASAVAKLGPRAKLVLVGRAGEAYSHRVEQLSRTFGLKNQVEVTGWVDADTYHRYQQAADIAVQLRTMSRGETSAAALDCMRHGLPLIANANGAMAELDADAVWLIPDQFEIPDLAKALVRLAEAPDLRQRLGAAARALIADRHAPPRAARMYRDAIEAFNTPLRRAVLGLTDRLAPSRPEAGHDRALASALASSFPPRPRRPSLFIDVSYIAELDARTGIQRVTRAIVQALLSRSHASFSVVPVRRAAEGQYVVALRFSETLGCIAKTSLPEEPIDAFPGDVFLGLDLDAFRDEFAQAEVDRMRAMGVKVVHVVYDLLPVRMPQHFNSDTRWFVKWLSMVASLDGAICISRAVADDLAAWMVESGPARKVPLEIGWFHLGADVTNSAPTRGLPADAEDVLARLKRCPTFLAVGTVEPRKGYGQTLAAFEALWAKGIDVNLVIVGKPGWTMGDLIDRLRRHPELGRRLFWPDEVSDEYLERLYAASSCLIAASEGEGFGLPLIEAAQHKLPILARGLPVFREIAGVHAAYFDGEAPEALAQAIELWLAAFREGRHVRSDAMPWLTWQDSAGQLLRAVGVEVESAPQTACQSAFSKR</sequence>
<dbReference type="SUPFAM" id="SSF53756">
    <property type="entry name" value="UDP-Glycosyltransferase/glycogen phosphorylase"/>
    <property type="match status" value="3"/>
</dbReference>
<protein>
    <submittedName>
        <fullName evidence="3">Glycosyl transferase group 1</fullName>
    </submittedName>
</protein>
<accession>D6ZYS0</accession>
<evidence type="ECO:0000256" key="1">
    <source>
        <dbReference type="ARBA" id="ARBA00022679"/>
    </source>
</evidence>
<dbReference type="RefSeq" id="WP_013168540.1">
    <property type="nucleotide sequence ID" value="NC_014217.1"/>
</dbReference>
<evidence type="ECO:0000259" key="2">
    <source>
        <dbReference type="Pfam" id="PF00534"/>
    </source>
</evidence>
<dbReference type="InterPro" id="IPR001296">
    <property type="entry name" value="Glyco_trans_1"/>
</dbReference>
<dbReference type="Gene3D" id="3.40.50.2000">
    <property type="entry name" value="Glycogen Phosphorylase B"/>
    <property type="match status" value="5"/>
</dbReference>
<dbReference type="Pfam" id="PF00534">
    <property type="entry name" value="Glycos_transf_1"/>
    <property type="match status" value="3"/>
</dbReference>
<dbReference type="GO" id="GO:0016757">
    <property type="term" value="F:glycosyltransferase activity"/>
    <property type="evidence" value="ECO:0007669"/>
    <property type="project" value="InterPro"/>
</dbReference>
<feature type="domain" description="Glycosyl transferase family 1" evidence="2">
    <location>
        <begin position="613"/>
        <end position="782"/>
    </location>
</feature>
<dbReference type="CAZy" id="GT4">
    <property type="family name" value="Glycosyltransferase Family 4"/>
</dbReference>
<keyword evidence="1 3" id="KW-0808">Transferase</keyword>
<dbReference type="PANTHER" id="PTHR46401">
    <property type="entry name" value="GLYCOSYLTRANSFERASE WBBK-RELATED"/>
    <property type="match status" value="1"/>
</dbReference>
<organism evidence="3 4">
    <name type="scientific">Ancylobacter novellus (strain ATCC 8093 / DSM 506 / JCM 20403 / CCM 1077 / IAM 12100 / NBRC 12443 / NCIMB 10456)</name>
    <name type="common">Starkeya novella</name>
    <dbReference type="NCBI Taxonomy" id="639283"/>
    <lineage>
        <taxon>Bacteria</taxon>
        <taxon>Pseudomonadati</taxon>
        <taxon>Pseudomonadota</taxon>
        <taxon>Alphaproteobacteria</taxon>
        <taxon>Hyphomicrobiales</taxon>
        <taxon>Xanthobacteraceae</taxon>
        <taxon>Ancylobacter</taxon>
    </lineage>
</organism>
<dbReference type="PANTHER" id="PTHR46401:SF2">
    <property type="entry name" value="GLYCOSYLTRANSFERASE WBBK-RELATED"/>
    <property type="match status" value="1"/>
</dbReference>
<name>D6ZYS0_ANCN5</name>
<dbReference type="CDD" id="cd03809">
    <property type="entry name" value="GT4_MtfB-like"/>
    <property type="match status" value="2"/>
</dbReference>
<evidence type="ECO:0000313" key="3">
    <source>
        <dbReference type="EMBL" id="ADH91039.1"/>
    </source>
</evidence>
<dbReference type="KEGG" id="sno:Snov_3769"/>
<proteinExistence type="predicted"/>
<dbReference type="HOGENOM" id="CLU_005199_0_1_5"/>
<keyword evidence="4" id="KW-1185">Reference proteome</keyword>
<dbReference type="AlphaFoldDB" id="D6ZYS0"/>
<dbReference type="CDD" id="cd03801">
    <property type="entry name" value="GT4_PimA-like"/>
    <property type="match status" value="1"/>
</dbReference>